<dbReference type="SUPFAM" id="SSF55785">
    <property type="entry name" value="PYP-like sensor domain (PAS domain)"/>
    <property type="match status" value="1"/>
</dbReference>
<dbReference type="CDD" id="cd16917">
    <property type="entry name" value="HATPase_UhpB-NarQ-NarX-like"/>
    <property type="match status" value="1"/>
</dbReference>
<dbReference type="Proteomes" id="UP000253831">
    <property type="component" value="Unassembled WGS sequence"/>
</dbReference>
<dbReference type="SMART" id="SM00448">
    <property type="entry name" value="REC"/>
    <property type="match status" value="1"/>
</dbReference>
<dbReference type="Pfam" id="PF07730">
    <property type="entry name" value="HisKA_3"/>
    <property type="match status" value="1"/>
</dbReference>
<dbReference type="PROSITE" id="PS50113">
    <property type="entry name" value="PAC"/>
    <property type="match status" value="1"/>
</dbReference>
<dbReference type="PROSITE" id="PS50110">
    <property type="entry name" value="RESPONSE_REGULATORY"/>
    <property type="match status" value="1"/>
</dbReference>
<dbReference type="Gene3D" id="3.30.450.40">
    <property type="match status" value="1"/>
</dbReference>
<feature type="domain" description="Histidine kinase" evidence="5">
    <location>
        <begin position="581"/>
        <end position="674"/>
    </location>
</feature>
<dbReference type="InterPro" id="IPR000700">
    <property type="entry name" value="PAS-assoc_C"/>
</dbReference>
<evidence type="ECO:0000259" key="7">
    <source>
        <dbReference type="PROSITE" id="PS50112"/>
    </source>
</evidence>
<evidence type="ECO:0000256" key="2">
    <source>
        <dbReference type="ARBA" id="ARBA00022777"/>
    </source>
</evidence>
<dbReference type="SUPFAM" id="SSF52172">
    <property type="entry name" value="CheY-like"/>
    <property type="match status" value="1"/>
</dbReference>
<sequence length="679" mass="73450">MNDSMPAGKRILVVEDDALVARSLALRLAALGYAVVGPVASGEEAVAAAARERPDLVLMDIVLPGAVDGIDAARVIIDEQRVPLLYLTAYADEERFARARITAPHAYLIKPYSDRELQLAIELALQRHQHEALLLLEAEHQERRIDELATTLAALVEGSTDCISAKDSDGRYILCNRAVESLLGRQRQDILGHRDEEFFPAGLAARLRADDQRLMSAVATETCEEEISAAAGGERTYLTTKGCLRIAGETVGVFAIARDISGRKEAERRLRRLSGFFNAVAQINQAIMHAESAAALLVSACKIVVRHGEVDGAWVGLLDADGWIEVVADSGMAGEYLRGLRISIDAQRAEGHGPNGAAMRDGRPAICNDFLNDPRTGPWRERARAAGIAAAAVFPIRRAGAVVGVFSLYAGEVAYFDEELIELLGELASDISFALDKFSADERRQRAEAELHNALARLHEVSARLIGVQEEERRRLARDLHDDIGQNLTMIKIVLLGMRPWPAGGDRDEVQEAADIADRTLQRVRALSVELRPPQLDDLGLLAALRAHLDNTCRQAGIEARFIADEGMPQPPEEIAIACFRIAQEALNNAVRHAGASALVLELRLAKGSLVLSVRDDGHGFDAAAALDGAARGKSLGLLSMQERAALVGGQLELLSEPARRAGSELRVTLPLPLSGARQ</sequence>
<feature type="modified residue" description="4-aspartylphosphate" evidence="4">
    <location>
        <position position="60"/>
    </location>
</feature>
<dbReference type="Pfam" id="PF02518">
    <property type="entry name" value="HATPase_c"/>
    <property type="match status" value="1"/>
</dbReference>
<reference evidence="9 10" key="1">
    <citation type="submission" date="2018-05" db="EMBL/GenBank/DDBJ databases">
        <title>Integrated omic analyses show evidence that a Ca. Accumulibacter phosphatis strain performs denitrification under micro-aerobic conditions.</title>
        <authorList>
            <person name="Camejo P.Y."/>
            <person name="Katherine M.D."/>
            <person name="Daniel N.R."/>
        </authorList>
    </citation>
    <scope>NUCLEOTIDE SEQUENCE [LARGE SCALE GENOMIC DNA]</scope>
    <source>
        <strain evidence="9">UW-LDO-IC</strain>
    </source>
</reference>
<dbReference type="NCBIfam" id="TIGR00229">
    <property type="entry name" value="sensory_box"/>
    <property type="match status" value="1"/>
</dbReference>
<dbReference type="InterPro" id="IPR036890">
    <property type="entry name" value="HATPase_C_sf"/>
</dbReference>
<dbReference type="EMBL" id="QPGA01000001">
    <property type="protein sequence ID" value="RDE52378.1"/>
    <property type="molecule type" value="Genomic_DNA"/>
</dbReference>
<evidence type="ECO:0000259" key="5">
    <source>
        <dbReference type="PROSITE" id="PS50109"/>
    </source>
</evidence>
<dbReference type="InterPro" id="IPR003594">
    <property type="entry name" value="HATPase_dom"/>
</dbReference>
<evidence type="ECO:0000259" key="6">
    <source>
        <dbReference type="PROSITE" id="PS50110"/>
    </source>
</evidence>
<evidence type="ECO:0000259" key="8">
    <source>
        <dbReference type="PROSITE" id="PS50113"/>
    </source>
</evidence>
<gene>
    <name evidence="9" type="ORF">DVS81_01030</name>
</gene>
<dbReference type="InterPro" id="IPR035965">
    <property type="entry name" value="PAS-like_dom_sf"/>
</dbReference>
<organism evidence="9 10">
    <name type="scientific">Candidatus Accumulibacter meliphilus</name>
    <dbReference type="NCBI Taxonomy" id="2211374"/>
    <lineage>
        <taxon>Bacteria</taxon>
        <taxon>Pseudomonadati</taxon>
        <taxon>Pseudomonadota</taxon>
        <taxon>Betaproteobacteria</taxon>
        <taxon>Candidatus Accumulibacter</taxon>
    </lineage>
</organism>
<dbReference type="Gene3D" id="1.20.5.1930">
    <property type="match status" value="1"/>
</dbReference>
<proteinExistence type="predicted"/>
<keyword evidence="4" id="KW-0597">Phosphoprotein</keyword>
<dbReference type="SMART" id="SM00065">
    <property type="entry name" value="GAF"/>
    <property type="match status" value="1"/>
</dbReference>
<dbReference type="GO" id="GO:0016020">
    <property type="term" value="C:membrane"/>
    <property type="evidence" value="ECO:0007669"/>
    <property type="project" value="InterPro"/>
</dbReference>
<protein>
    <submittedName>
        <fullName evidence="9">Response regulator</fullName>
    </submittedName>
</protein>
<feature type="domain" description="PAC" evidence="8">
    <location>
        <begin position="221"/>
        <end position="272"/>
    </location>
</feature>
<dbReference type="InterPro" id="IPR003018">
    <property type="entry name" value="GAF"/>
</dbReference>
<feature type="domain" description="Response regulatory" evidence="6">
    <location>
        <begin position="10"/>
        <end position="125"/>
    </location>
</feature>
<dbReference type="InterPro" id="IPR005467">
    <property type="entry name" value="His_kinase_dom"/>
</dbReference>
<dbReference type="PROSITE" id="PS50112">
    <property type="entry name" value="PAS"/>
    <property type="match status" value="1"/>
</dbReference>
<dbReference type="Pfam" id="PF08448">
    <property type="entry name" value="PAS_4"/>
    <property type="match status" value="1"/>
</dbReference>
<dbReference type="Gene3D" id="3.30.565.10">
    <property type="entry name" value="Histidine kinase-like ATPase, C-terminal domain"/>
    <property type="match status" value="1"/>
</dbReference>
<evidence type="ECO:0000313" key="10">
    <source>
        <dbReference type="Proteomes" id="UP000253831"/>
    </source>
</evidence>
<feature type="domain" description="PAS" evidence="7">
    <location>
        <begin position="148"/>
        <end position="226"/>
    </location>
</feature>
<dbReference type="CDD" id="cd17534">
    <property type="entry name" value="REC_DC-like"/>
    <property type="match status" value="1"/>
</dbReference>
<dbReference type="Gene3D" id="3.40.50.2300">
    <property type="match status" value="1"/>
</dbReference>
<dbReference type="GO" id="GO:0000155">
    <property type="term" value="F:phosphorelay sensor kinase activity"/>
    <property type="evidence" value="ECO:0007669"/>
    <property type="project" value="InterPro"/>
</dbReference>
<evidence type="ECO:0000256" key="3">
    <source>
        <dbReference type="ARBA" id="ARBA00023012"/>
    </source>
</evidence>
<keyword evidence="1" id="KW-0808">Transferase</keyword>
<dbReference type="InterPro" id="IPR050482">
    <property type="entry name" value="Sensor_HK_TwoCompSys"/>
</dbReference>
<dbReference type="Pfam" id="PF13185">
    <property type="entry name" value="GAF_2"/>
    <property type="match status" value="1"/>
</dbReference>
<dbReference type="AlphaFoldDB" id="A0A369XYE8"/>
<dbReference type="InterPro" id="IPR013656">
    <property type="entry name" value="PAS_4"/>
</dbReference>
<dbReference type="CDD" id="cd00130">
    <property type="entry name" value="PAS"/>
    <property type="match status" value="1"/>
</dbReference>
<dbReference type="InterPro" id="IPR011006">
    <property type="entry name" value="CheY-like_superfamily"/>
</dbReference>
<dbReference type="GO" id="GO:0046983">
    <property type="term" value="F:protein dimerization activity"/>
    <property type="evidence" value="ECO:0007669"/>
    <property type="project" value="InterPro"/>
</dbReference>
<dbReference type="SMART" id="SM00091">
    <property type="entry name" value="PAS"/>
    <property type="match status" value="1"/>
</dbReference>
<dbReference type="PROSITE" id="PS50109">
    <property type="entry name" value="HIS_KIN"/>
    <property type="match status" value="1"/>
</dbReference>
<dbReference type="Gene3D" id="3.30.450.20">
    <property type="entry name" value="PAS domain"/>
    <property type="match status" value="1"/>
</dbReference>
<evidence type="ECO:0000256" key="1">
    <source>
        <dbReference type="ARBA" id="ARBA00022679"/>
    </source>
</evidence>
<name>A0A369XYE8_9PROT</name>
<dbReference type="Pfam" id="PF00072">
    <property type="entry name" value="Response_reg"/>
    <property type="match status" value="1"/>
</dbReference>
<accession>A0A369XYE8</accession>
<dbReference type="SMART" id="SM00387">
    <property type="entry name" value="HATPase_c"/>
    <property type="match status" value="1"/>
</dbReference>
<dbReference type="InterPro" id="IPR029016">
    <property type="entry name" value="GAF-like_dom_sf"/>
</dbReference>
<dbReference type="InterPro" id="IPR011712">
    <property type="entry name" value="Sig_transdc_His_kin_sub3_dim/P"/>
</dbReference>
<dbReference type="InterPro" id="IPR001789">
    <property type="entry name" value="Sig_transdc_resp-reg_receiver"/>
</dbReference>
<dbReference type="PANTHER" id="PTHR24421">
    <property type="entry name" value="NITRATE/NITRITE SENSOR PROTEIN NARX-RELATED"/>
    <property type="match status" value="1"/>
</dbReference>
<evidence type="ECO:0000313" key="9">
    <source>
        <dbReference type="EMBL" id="RDE52378.1"/>
    </source>
</evidence>
<keyword evidence="2" id="KW-0418">Kinase</keyword>
<evidence type="ECO:0000256" key="4">
    <source>
        <dbReference type="PROSITE-ProRule" id="PRU00169"/>
    </source>
</evidence>
<dbReference type="SUPFAM" id="SSF55874">
    <property type="entry name" value="ATPase domain of HSP90 chaperone/DNA topoisomerase II/histidine kinase"/>
    <property type="match status" value="1"/>
</dbReference>
<dbReference type="InterPro" id="IPR000014">
    <property type="entry name" value="PAS"/>
</dbReference>
<comment type="caution">
    <text evidence="9">The sequence shown here is derived from an EMBL/GenBank/DDBJ whole genome shotgun (WGS) entry which is preliminary data.</text>
</comment>
<keyword evidence="3" id="KW-0902">Two-component regulatory system</keyword>
<dbReference type="SUPFAM" id="SSF55781">
    <property type="entry name" value="GAF domain-like"/>
    <property type="match status" value="1"/>
</dbReference>